<dbReference type="InterPro" id="IPR019594">
    <property type="entry name" value="Glu/Gly-bd"/>
</dbReference>
<evidence type="ECO:0000256" key="16">
    <source>
        <dbReference type="SAM" id="Phobius"/>
    </source>
</evidence>
<evidence type="ECO:0000256" key="3">
    <source>
        <dbReference type="ARBA" id="ARBA00022448"/>
    </source>
</evidence>
<evidence type="ECO:0000256" key="5">
    <source>
        <dbReference type="ARBA" id="ARBA00022729"/>
    </source>
</evidence>
<dbReference type="CDD" id="cd19990">
    <property type="entry name" value="PBP1_GABAb_receptor_plant"/>
    <property type="match status" value="1"/>
</dbReference>
<evidence type="ECO:0000256" key="12">
    <source>
        <dbReference type="ARBA" id="ARBA00023303"/>
    </source>
</evidence>
<comment type="similarity">
    <text evidence="2 13">Belongs to the glutamate-gated ion channel (TC 1.A.10.1) family.</text>
</comment>
<evidence type="ECO:0000256" key="11">
    <source>
        <dbReference type="ARBA" id="ARBA00023286"/>
    </source>
</evidence>
<evidence type="ECO:0000256" key="2">
    <source>
        <dbReference type="ARBA" id="ARBA00008685"/>
    </source>
</evidence>
<dbReference type="Proteomes" id="UP001279734">
    <property type="component" value="Unassembled WGS sequence"/>
</dbReference>
<dbReference type="FunFam" id="3.40.190.10:FF:000039">
    <property type="entry name" value="Glutamate receptor"/>
    <property type="match status" value="1"/>
</dbReference>
<keyword evidence="20" id="KW-1185">Reference proteome</keyword>
<evidence type="ECO:0000256" key="14">
    <source>
        <dbReference type="PIRSR" id="PIRSR037090-50"/>
    </source>
</evidence>
<dbReference type="Pfam" id="PF01094">
    <property type="entry name" value="ANF_receptor"/>
    <property type="match status" value="1"/>
</dbReference>
<evidence type="ECO:0000256" key="15">
    <source>
        <dbReference type="SAM" id="MobiDB-lite"/>
    </source>
</evidence>
<organism evidence="19 20">
    <name type="scientific">Nepenthes gracilis</name>
    <name type="common">Slender pitcher plant</name>
    <dbReference type="NCBI Taxonomy" id="150966"/>
    <lineage>
        <taxon>Eukaryota</taxon>
        <taxon>Viridiplantae</taxon>
        <taxon>Streptophyta</taxon>
        <taxon>Embryophyta</taxon>
        <taxon>Tracheophyta</taxon>
        <taxon>Spermatophyta</taxon>
        <taxon>Magnoliopsida</taxon>
        <taxon>eudicotyledons</taxon>
        <taxon>Gunneridae</taxon>
        <taxon>Pentapetalae</taxon>
        <taxon>Caryophyllales</taxon>
        <taxon>Nepenthaceae</taxon>
        <taxon>Nepenthes</taxon>
    </lineage>
</organism>
<dbReference type="PANTHER" id="PTHR18966">
    <property type="entry name" value="IONOTROPIC GLUTAMATE RECEPTOR"/>
    <property type="match status" value="1"/>
</dbReference>
<dbReference type="GO" id="GO:0015276">
    <property type="term" value="F:ligand-gated monoatomic ion channel activity"/>
    <property type="evidence" value="ECO:0007669"/>
    <property type="project" value="InterPro"/>
</dbReference>
<dbReference type="SUPFAM" id="SSF53850">
    <property type="entry name" value="Periplasmic binding protein-like II"/>
    <property type="match status" value="1"/>
</dbReference>
<dbReference type="FunFam" id="3.40.190.10:FF:000109">
    <property type="entry name" value="Glutamate receptor"/>
    <property type="match status" value="1"/>
</dbReference>
<comment type="function">
    <text evidence="13">Glutamate-gated receptor that probably acts as non-selective cation channel.</text>
</comment>
<proteinExistence type="inferred from homology"/>
<evidence type="ECO:0000256" key="13">
    <source>
        <dbReference type="PIRNR" id="PIRNR037090"/>
    </source>
</evidence>
<dbReference type="Gene3D" id="3.40.190.10">
    <property type="entry name" value="Periplasmic binding protein-like II"/>
    <property type="match status" value="2"/>
</dbReference>
<dbReference type="Pfam" id="PF10613">
    <property type="entry name" value="Lig_chan-Glu_bd"/>
    <property type="match status" value="1"/>
</dbReference>
<sequence length="946" mass="104660">MKTLLLYLLLLVGAFAIGIYSDGISGADVVNIGAIFSLKTINGQVSKIAMEAAVEDINSDPSVLGGHLLSLQVHDANYSGFLSIMGAMQFMEKDVVAIVGPQTSVMAHVLSHLANELHVPLLSFTALDPMLSPIQYPYFLQTAPSDMYQMTAIAEIISFFGWAQVIAIFSDDDLCRNGITALGDKLAERRCEISYKAELPPDIMANRAQIMDKLRNIKMMESRVIVVHTTATFGSTLLEMASQLKMVEAGYVWIATSWLSAAWDSKPLFHPKLAKTAEGFLTLRPHTPESERKMAFVSRWNQLSNGLIDLNTYGLYAYDTIWVIAHAIKAFFDHGNNISFSSDPALTAIGGGILNLSALSIFNGGQQLLHTILKTNMTGITGPVWFSDGRSLPNPSFDVVNLVGNQARLIGYWSNYSGLSNMPPEDLHTRPQKRSSSNQKLDAVVWPGGTKVKPRGWVFPHNGRKLRIGVPYRASFRHFVSLGNNSQNATGYCIDVFVAAIKLLPYAVPHEFILFGDGNRNPNYNDLVNQITTNEFDAVVGDILIITNRTRIADFTQPYAESGLVVLVPVRKLHSSVWSFLWPFTPYMWAVTALFFLIVGVVIWVLEHRINDEFRGPPKKQFITILWFSLSTTFFAHRENTASTLGKLVLAIWLFVVLIIQSSYTASLTSILTVQQLSSSIKGIDSLITSADPIGFQVGSFAENYLNYELNIRKSRLVALDSPEHYAEALLQGRVAAVVDERPYIDVFLSEHCQFKVVGQEITKSGWGFAFPRNSPLAVDMSTAILELSESGTLQEIDEYWKSNGGSCGRQISAAESGHLQFVDYIGLFLICGIACSLSLLVHFFKMLLEFRRHLPQVHNSSIHGSSPSARLQTFLSFADKKEDDLKRELKKKRSSTSCNADGREVGSRNGISMAYSARESEVESRHGSLRKVGFDIPEEISTGSG</sequence>
<keyword evidence="4 16" id="KW-0812">Transmembrane</keyword>
<dbReference type="SUPFAM" id="SSF53822">
    <property type="entry name" value="Periplasmic binding protein-like I"/>
    <property type="match status" value="1"/>
</dbReference>
<feature type="signal peptide" evidence="17">
    <location>
        <begin position="1"/>
        <end position="16"/>
    </location>
</feature>
<evidence type="ECO:0000259" key="18">
    <source>
        <dbReference type="SMART" id="SM00079"/>
    </source>
</evidence>
<dbReference type="GO" id="GO:0016020">
    <property type="term" value="C:membrane"/>
    <property type="evidence" value="ECO:0007669"/>
    <property type="project" value="UniProtKB-SubCell"/>
</dbReference>
<feature type="transmembrane region" description="Helical" evidence="16">
    <location>
        <begin position="648"/>
        <end position="672"/>
    </location>
</feature>
<dbReference type="PRINTS" id="PR01176">
    <property type="entry name" value="GABABRECEPTR"/>
</dbReference>
<dbReference type="Pfam" id="PF00060">
    <property type="entry name" value="Lig_chan"/>
    <property type="match status" value="1"/>
</dbReference>
<accession>A0AAD3SX51</accession>
<dbReference type="Gene3D" id="1.10.287.70">
    <property type="match status" value="1"/>
</dbReference>
<dbReference type="InterPro" id="IPR001828">
    <property type="entry name" value="ANF_lig-bd_rcpt"/>
</dbReference>
<keyword evidence="9 13" id="KW-0675">Receptor</keyword>
<dbReference type="InterPro" id="IPR017103">
    <property type="entry name" value="Iontropic_Glu_rcpt_pln"/>
</dbReference>
<name>A0AAD3SX51_NEPGR</name>
<keyword evidence="6 16" id="KW-1133">Transmembrane helix</keyword>
<feature type="domain" description="Ionotropic glutamate receptor C-terminal" evidence="18">
    <location>
        <begin position="467"/>
        <end position="804"/>
    </location>
</feature>
<keyword evidence="7 13" id="KW-0406">Ion transport</keyword>
<evidence type="ECO:0000256" key="8">
    <source>
        <dbReference type="ARBA" id="ARBA00023136"/>
    </source>
</evidence>
<keyword evidence="3 13" id="KW-0813">Transport</keyword>
<comment type="caution">
    <text evidence="19">The sequence shown here is derived from an EMBL/GenBank/DDBJ whole genome shotgun (WGS) entry which is preliminary data.</text>
</comment>
<feature type="transmembrane region" description="Helical" evidence="16">
    <location>
        <begin position="587"/>
        <end position="606"/>
    </location>
</feature>
<keyword evidence="8 13" id="KW-0472">Membrane</keyword>
<feature type="disulfide bond" evidence="14">
    <location>
        <begin position="753"/>
        <end position="808"/>
    </location>
</feature>
<reference evidence="19" key="1">
    <citation type="submission" date="2023-05" db="EMBL/GenBank/DDBJ databases">
        <title>Nepenthes gracilis genome sequencing.</title>
        <authorList>
            <person name="Fukushima K."/>
        </authorList>
    </citation>
    <scope>NUCLEOTIDE SEQUENCE</scope>
    <source>
        <strain evidence="19">SING2019-196</strain>
    </source>
</reference>
<dbReference type="AlphaFoldDB" id="A0AAD3SX51"/>
<dbReference type="CDD" id="cd13686">
    <property type="entry name" value="GluR_Plant"/>
    <property type="match status" value="1"/>
</dbReference>
<keyword evidence="10" id="KW-0325">Glycoprotein</keyword>
<dbReference type="EMBL" id="BSYO01000018">
    <property type="protein sequence ID" value="GMH18137.1"/>
    <property type="molecule type" value="Genomic_DNA"/>
</dbReference>
<dbReference type="SMART" id="SM00079">
    <property type="entry name" value="PBPe"/>
    <property type="match status" value="1"/>
</dbReference>
<evidence type="ECO:0000313" key="19">
    <source>
        <dbReference type="EMBL" id="GMH18137.1"/>
    </source>
</evidence>
<evidence type="ECO:0000256" key="6">
    <source>
        <dbReference type="ARBA" id="ARBA00022989"/>
    </source>
</evidence>
<gene>
    <name evidence="19" type="ORF">Nepgr_019978</name>
</gene>
<dbReference type="PIRSF" id="PIRSF037090">
    <property type="entry name" value="Iontro_Glu-like_rcpt_pln"/>
    <property type="match status" value="1"/>
</dbReference>
<evidence type="ECO:0000256" key="17">
    <source>
        <dbReference type="SAM" id="SignalP"/>
    </source>
</evidence>
<dbReference type="InterPro" id="IPR044440">
    <property type="entry name" value="GABAb_receptor_plant_PBP1"/>
</dbReference>
<dbReference type="FunFam" id="3.40.50.2300:FF:000081">
    <property type="entry name" value="Glutamate receptor"/>
    <property type="match status" value="1"/>
</dbReference>
<dbReference type="InterPro" id="IPR028082">
    <property type="entry name" value="Peripla_BP_I"/>
</dbReference>
<keyword evidence="5 17" id="KW-0732">Signal</keyword>
<dbReference type="FunFam" id="1.10.287.70:FF:000037">
    <property type="entry name" value="Glutamate receptor"/>
    <property type="match status" value="1"/>
</dbReference>
<comment type="subcellular location">
    <subcellularLocation>
        <location evidence="1">Membrane</location>
        <topology evidence="1">Multi-pass membrane protein</topology>
    </subcellularLocation>
</comment>
<evidence type="ECO:0000256" key="9">
    <source>
        <dbReference type="ARBA" id="ARBA00023170"/>
    </source>
</evidence>
<evidence type="ECO:0000256" key="1">
    <source>
        <dbReference type="ARBA" id="ARBA00004141"/>
    </source>
</evidence>
<evidence type="ECO:0000256" key="7">
    <source>
        <dbReference type="ARBA" id="ARBA00023065"/>
    </source>
</evidence>
<keyword evidence="12 13" id="KW-0407">Ion channel</keyword>
<dbReference type="InterPro" id="IPR001320">
    <property type="entry name" value="Iontro_rcpt_C"/>
</dbReference>
<feature type="region of interest" description="Disordered" evidence="15">
    <location>
        <begin position="889"/>
        <end position="946"/>
    </location>
</feature>
<feature type="transmembrane region" description="Helical" evidence="16">
    <location>
        <begin position="825"/>
        <end position="845"/>
    </location>
</feature>
<dbReference type="FunFam" id="3.40.190.10:FF:000054">
    <property type="entry name" value="Glutamate receptor"/>
    <property type="match status" value="1"/>
</dbReference>
<keyword evidence="14" id="KW-1015">Disulfide bond</keyword>
<feature type="chain" id="PRO_5042138620" description="Glutamate receptor" evidence="17">
    <location>
        <begin position="17"/>
        <end position="946"/>
    </location>
</feature>
<evidence type="ECO:0000256" key="4">
    <source>
        <dbReference type="ARBA" id="ARBA00022692"/>
    </source>
</evidence>
<evidence type="ECO:0000256" key="10">
    <source>
        <dbReference type="ARBA" id="ARBA00023180"/>
    </source>
</evidence>
<keyword evidence="11 13" id="KW-1071">Ligand-gated ion channel</keyword>
<dbReference type="Gene3D" id="3.40.50.2300">
    <property type="match status" value="2"/>
</dbReference>
<protein>
    <recommendedName>
        <fullName evidence="13">Glutamate receptor</fullName>
    </recommendedName>
</protein>
<dbReference type="InterPro" id="IPR015683">
    <property type="entry name" value="Ionotropic_Glu_rcpt"/>
</dbReference>
<evidence type="ECO:0000313" key="20">
    <source>
        <dbReference type="Proteomes" id="UP001279734"/>
    </source>
</evidence>